<dbReference type="CDD" id="cd00569">
    <property type="entry name" value="HTH_Hin_like"/>
    <property type="match status" value="1"/>
</dbReference>
<dbReference type="InterPro" id="IPR006118">
    <property type="entry name" value="Recombinase_CS"/>
</dbReference>
<dbReference type="EMBL" id="CP010827">
    <property type="protein sequence ID" value="AJI79384.1"/>
    <property type="molecule type" value="Genomic_DNA"/>
</dbReference>
<keyword evidence="4" id="KW-0233">DNA recombination</keyword>
<dbReference type="CDD" id="cd03768">
    <property type="entry name" value="SR_ResInv"/>
    <property type="match status" value="1"/>
</dbReference>
<name>A0A0B6F2D9_9CORY</name>
<evidence type="ECO:0000313" key="8">
    <source>
        <dbReference type="EMBL" id="AJI79384.1"/>
    </source>
</evidence>
<dbReference type="PROSITE" id="PS00397">
    <property type="entry name" value="RECOMBINASES_1"/>
    <property type="match status" value="1"/>
</dbReference>
<keyword evidence="3" id="KW-0238">DNA-binding</keyword>
<evidence type="ECO:0000256" key="4">
    <source>
        <dbReference type="ARBA" id="ARBA00023172"/>
    </source>
</evidence>
<dbReference type="PANTHER" id="PTHR30461:SF26">
    <property type="entry name" value="RESOLVASE HOMOLOG YNEB"/>
    <property type="match status" value="1"/>
</dbReference>
<dbReference type="InterPro" id="IPR006119">
    <property type="entry name" value="Resolv_N"/>
</dbReference>
<dbReference type="AlphaFoldDB" id="A0A0B6F2D9"/>
<feature type="domain" description="Resolvase/invertase-type recombinase catalytic" evidence="7">
    <location>
        <begin position="23"/>
        <end position="159"/>
    </location>
</feature>
<protein>
    <submittedName>
        <fullName evidence="8">Site-specific recombinase, DNA invertase Pin</fullName>
    </submittedName>
</protein>
<dbReference type="Gene3D" id="1.10.10.60">
    <property type="entry name" value="Homeodomain-like"/>
    <property type="match status" value="1"/>
</dbReference>
<feature type="active site" description="O-(5'-phospho-DNA)-serine intermediate" evidence="5 6">
    <location>
        <position position="31"/>
    </location>
</feature>
<organism evidence="8 9">
    <name type="scientific">Corynebacterium singulare</name>
    <dbReference type="NCBI Taxonomy" id="161899"/>
    <lineage>
        <taxon>Bacteria</taxon>
        <taxon>Bacillati</taxon>
        <taxon>Actinomycetota</taxon>
        <taxon>Actinomycetes</taxon>
        <taxon>Mycobacteriales</taxon>
        <taxon>Corynebacteriaceae</taxon>
        <taxon>Corynebacterium</taxon>
    </lineage>
</organism>
<reference evidence="8 9" key="1">
    <citation type="journal article" date="2015" name="Genome Announc.">
        <title>Complete Genome Sequence and Annotation of Corynebacterium singulare DSM 44357, Isolated from a Human Semen Specimen.</title>
        <authorList>
            <person name="Merten M."/>
            <person name="Brinkrolf K."/>
            <person name="Albersmeier A."/>
            <person name="Kutter Y."/>
            <person name="Ruckert C."/>
            <person name="Tauch A."/>
        </authorList>
    </citation>
    <scope>NUCLEOTIDE SEQUENCE [LARGE SCALE GENOMIC DNA]</scope>
    <source>
        <strain evidence="8">IBS B52218</strain>
    </source>
</reference>
<evidence type="ECO:0000256" key="5">
    <source>
        <dbReference type="PIRSR" id="PIRSR606118-50"/>
    </source>
</evidence>
<dbReference type="OrthoDB" id="3405463at2"/>
<evidence type="ECO:0000256" key="2">
    <source>
        <dbReference type="ARBA" id="ARBA00022908"/>
    </source>
</evidence>
<comment type="similarity">
    <text evidence="1">Belongs to the site-specific recombinase resolvase family.</text>
</comment>
<sequence>MTNGTEPSLPLEITEQLGAISGQKVGYARVSSKDQNLDRQIEQLKAEKVFTYYTDKASGGSRERPGLDEAMRYVRAGDQLVVTSMDRCARSLTDLYAIVDELVSEGVSVKFLKEGQTYSKDSTPIAKLMLGLLGSVAEFERSIIRERQAEGIARAKERGVYKGRARALTGEQVAQARAWVNAGVPKAEVARRLGVGRTTLYSYLGGAASKTVQGSSDPHSFELM</sequence>
<dbReference type="InterPro" id="IPR006120">
    <property type="entry name" value="Resolvase_HTH_dom"/>
</dbReference>
<dbReference type="KEGG" id="csx:CSING_09330"/>
<evidence type="ECO:0000256" key="1">
    <source>
        <dbReference type="ARBA" id="ARBA00009913"/>
    </source>
</evidence>
<proteinExistence type="inferred from homology"/>
<dbReference type="Pfam" id="PF02796">
    <property type="entry name" value="HTH_7"/>
    <property type="match status" value="1"/>
</dbReference>
<dbReference type="Proteomes" id="UP000031890">
    <property type="component" value="Chromosome"/>
</dbReference>
<dbReference type="Gene3D" id="3.40.50.1390">
    <property type="entry name" value="Resolvase, N-terminal catalytic domain"/>
    <property type="match status" value="1"/>
</dbReference>
<dbReference type="SMART" id="SM00857">
    <property type="entry name" value="Resolvase"/>
    <property type="match status" value="1"/>
</dbReference>
<accession>A0A0B6F2D9</accession>
<dbReference type="GO" id="GO:0003677">
    <property type="term" value="F:DNA binding"/>
    <property type="evidence" value="ECO:0007669"/>
    <property type="project" value="UniProtKB-KW"/>
</dbReference>
<dbReference type="InterPro" id="IPR036162">
    <property type="entry name" value="Resolvase-like_N_sf"/>
</dbReference>
<dbReference type="GO" id="GO:0000150">
    <property type="term" value="F:DNA strand exchange activity"/>
    <property type="evidence" value="ECO:0007669"/>
    <property type="project" value="InterPro"/>
</dbReference>
<keyword evidence="2" id="KW-0229">DNA integration</keyword>
<evidence type="ECO:0000259" key="7">
    <source>
        <dbReference type="PROSITE" id="PS51736"/>
    </source>
</evidence>
<gene>
    <name evidence="8" type="primary">resA</name>
    <name evidence="8" type="ORF">CSING_09330</name>
</gene>
<dbReference type="STRING" id="161899.CSING_09330"/>
<dbReference type="GO" id="GO:0015074">
    <property type="term" value="P:DNA integration"/>
    <property type="evidence" value="ECO:0007669"/>
    <property type="project" value="UniProtKB-KW"/>
</dbReference>
<dbReference type="HOGENOM" id="CLU_010686_8_3_11"/>
<evidence type="ECO:0000256" key="6">
    <source>
        <dbReference type="PROSITE-ProRule" id="PRU10137"/>
    </source>
</evidence>
<dbReference type="InterPro" id="IPR050639">
    <property type="entry name" value="SSR_resolvase"/>
</dbReference>
<evidence type="ECO:0000256" key="3">
    <source>
        <dbReference type="ARBA" id="ARBA00023125"/>
    </source>
</evidence>
<dbReference type="SUPFAM" id="SSF53041">
    <property type="entry name" value="Resolvase-like"/>
    <property type="match status" value="1"/>
</dbReference>
<dbReference type="SUPFAM" id="SSF46689">
    <property type="entry name" value="Homeodomain-like"/>
    <property type="match status" value="1"/>
</dbReference>
<dbReference type="PANTHER" id="PTHR30461">
    <property type="entry name" value="DNA-INVERTASE FROM LAMBDOID PROPHAGE"/>
    <property type="match status" value="1"/>
</dbReference>
<dbReference type="InterPro" id="IPR009057">
    <property type="entry name" value="Homeodomain-like_sf"/>
</dbReference>
<evidence type="ECO:0000313" key="9">
    <source>
        <dbReference type="Proteomes" id="UP000031890"/>
    </source>
</evidence>
<dbReference type="Pfam" id="PF00239">
    <property type="entry name" value="Resolvase"/>
    <property type="match status" value="1"/>
</dbReference>
<dbReference type="PROSITE" id="PS51736">
    <property type="entry name" value="RECOMBINASES_3"/>
    <property type="match status" value="1"/>
</dbReference>